<dbReference type="EMBL" id="CP046172">
    <property type="protein sequence ID" value="QIS13269.1"/>
    <property type="molecule type" value="Genomic_DNA"/>
</dbReference>
<gene>
    <name evidence="1" type="ORF">F5544_27075</name>
</gene>
<reference evidence="1 2" key="1">
    <citation type="journal article" date="2019" name="ACS Chem. Biol.">
        <title>Identification and Mobilization of a Cryptic Antibiotic Biosynthesis Gene Locus from a Human-Pathogenic Nocardia Isolate.</title>
        <authorList>
            <person name="Herisse M."/>
            <person name="Ishida K."/>
            <person name="Porter J.L."/>
            <person name="Howden B."/>
            <person name="Hertweck C."/>
            <person name="Stinear T.P."/>
            <person name="Pidot S.J."/>
        </authorList>
    </citation>
    <scope>NUCLEOTIDE SEQUENCE [LARGE SCALE GENOMIC DNA]</scope>
    <source>
        <strain evidence="1 2">AUSMDU00012717</strain>
    </source>
</reference>
<evidence type="ECO:0000313" key="1">
    <source>
        <dbReference type="EMBL" id="QIS13269.1"/>
    </source>
</evidence>
<dbReference type="KEGG" id="nah:F5544_27075"/>
<name>A0A6G9YJ39_9NOCA</name>
<dbReference type="RefSeq" id="WP_238846690.1">
    <property type="nucleotide sequence ID" value="NZ_CP046172.1"/>
</dbReference>
<accession>A0A6G9YJ39</accession>
<dbReference type="AlphaFoldDB" id="A0A6G9YJ39"/>
<protein>
    <submittedName>
        <fullName evidence="1">Uncharacterized protein</fullName>
    </submittedName>
</protein>
<dbReference type="Proteomes" id="UP000503540">
    <property type="component" value="Chromosome"/>
</dbReference>
<keyword evidence="2" id="KW-1185">Reference proteome</keyword>
<proteinExistence type="predicted"/>
<evidence type="ECO:0000313" key="2">
    <source>
        <dbReference type="Proteomes" id="UP000503540"/>
    </source>
</evidence>
<organism evidence="1 2">
    <name type="scientific">Nocardia arthritidis</name>
    <dbReference type="NCBI Taxonomy" id="228602"/>
    <lineage>
        <taxon>Bacteria</taxon>
        <taxon>Bacillati</taxon>
        <taxon>Actinomycetota</taxon>
        <taxon>Actinomycetes</taxon>
        <taxon>Mycobacteriales</taxon>
        <taxon>Nocardiaceae</taxon>
        <taxon>Nocardia</taxon>
    </lineage>
</organism>
<sequence>MKTYALRAIPVLGWVYLAGGVAAAATGNAPESRVLRAVFWIDAFLSVVVHAAQIPAALRAAQGSGRPPARTALLTQIFGMTWRAEHDDASLALGFRRAQQTLVRYRGRFASPVSVESGKGA</sequence>